<dbReference type="SUPFAM" id="SSF53706">
    <property type="entry name" value="Formate dehydrogenase/DMSO reductase, domains 1-3"/>
    <property type="match status" value="1"/>
</dbReference>
<evidence type="ECO:0000313" key="6">
    <source>
        <dbReference type="Proteomes" id="UP000184330"/>
    </source>
</evidence>
<dbReference type="InterPro" id="IPR023213">
    <property type="entry name" value="CAT-like_dom_sf"/>
</dbReference>
<dbReference type="GO" id="GO:0046872">
    <property type="term" value="F:metal ion binding"/>
    <property type="evidence" value="ECO:0007669"/>
    <property type="project" value="UniProtKB-KW"/>
</dbReference>
<protein>
    <recommendedName>
        <fullName evidence="4">Molybdopterin oxidoreductase domain-containing protein</fullName>
    </recommendedName>
</protein>
<dbReference type="Pfam" id="PF00384">
    <property type="entry name" value="Molybdopterin"/>
    <property type="match status" value="1"/>
</dbReference>
<dbReference type="GO" id="GO:0016491">
    <property type="term" value="F:oxidoreductase activity"/>
    <property type="evidence" value="ECO:0007669"/>
    <property type="project" value="InterPro"/>
</dbReference>
<proteinExistence type="predicted"/>
<dbReference type="Gene3D" id="3.40.228.10">
    <property type="entry name" value="Dimethylsulfoxide Reductase, domain 2"/>
    <property type="match status" value="1"/>
</dbReference>
<dbReference type="EMBL" id="FJOG01000020">
    <property type="protein sequence ID" value="CZR62212.1"/>
    <property type="molecule type" value="Genomic_DNA"/>
</dbReference>
<evidence type="ECO:0000313" key="5">
    <source>
        <dbReference type="EMBL" id="CZR62212.1"/>
    </source>
</evidence>
<keyword evidence="6" id="KW-1185">Reference proteome</keyword>
<dbReference type="Proteomes" id="UP000184330">
    <property type="component" value="Unassembled WGS sequence"/>
</dbReference>
<name>A0A1L7XB16_9HELO</name>
<accession>A0A1L7XB16</accession>
<dbReference type="Gene3D" id="3.30.559.10">
    <property type="entry name" value="Chloramphenicol acetyltransferase-like domain"/>
    <property type="match status" value="1"/>
</dbReference>
<evidence type="ECO:0000256" key="2">
    <source>
        <dbReference type="ARBA" id="ARBA00023004"/>
    </source>
</evidence>
<keyword evidence="2" id="KW-0408">Iron</keyword>
<evidence type="ECO:0000256" key="3">
    <source>
        <dbReference type="ARBA" id="ARBA00023014"/>
    </source>
</evidence>
<dbReference type="PANTHER" id="PTHR43105:SF10">
    <property type="entry name" value="NADH-QUINONE OXIDOREDUCTASE SUBUNIT G"/>
    <property type="match status" value="1"/>
</dbReference>
<reference evidence="5 6" key="1">
    <citation type="submission" date="2016-03" db="EMBL/GenBank/DDBJ databases">
        <authorList>
            <person name="Ploux O."/>
        </authorList>
    </citation>
    <scope>NUCLEOTIDE SEQUENCE [LARGE SCALE GENOMIC DNA]</scope>
    <source>
        <strain evidence="5 6">UAMH 11012</strain>
    </source>
</reference>
<keyword evidence="1" id="KW-0479">Metal-binding</keyword>
<dbReference type="OrthoDB" id="671439at2759"/>
<gene>
    <name evidence="5" type="ORF">PAC_12109</name>
</gene>
<sequence length="366" mass="41431">MELDFTHQASSFRGILCSYSHRKRLPEHPTRDGSTRLCTATAAASMRESFGADGQPSSYTDMDHTDCLLIIGHNVSTTQTLLWTRIVDRLAGPDLPKLIVIDPRRSDTAKKATVHLAPRTGTNMAVLKDIQHLLFRTVGLTMSGVRSSFEQLREKVDKYNPQYVEYITGKLTLADQRVQRPQVESLWQVSPEHIILLKILCRTIHSVGMPRKEEFRVYLLGYKNDPEEERLRLSTLDYLAACTYNNYALFFKLNEEDTSKTAAVLKEGLERTLSQCRHLVGAIEKNEDGDHSFVKKRDSTVTEGLVMIYPPRNTPNPDEGCEFVISAEKELVKQVVEDPELKKYFEFRGIDAEEAVIPPVGFGGKL</sequence>
<dbReference type="STRING" id="576137.A0A1L7XB16"/>
<dbReference type="InterPro" id="IPR006656">
    <property type="entry name" value="Mopterin_OxRdtase"/>
</dbReference>
<dbReference type="AlphaFoldDB" id="A0A1L7XB16"/>
<evidence type="ECO:0000259" key="4">
    <source>
        <dbReference type="Pfam" id="PF00384"/>
    </source>
</evidence>
<organism evidence="5 6">
    <name type="scientific">Phialocephala subalpina</name>
    <dbReference type="NCBI Taxonomy" id="576137"/>
    <lineage>
        <taxon>Eukaryota</taxon>
        <taxon>Fungi</taxon>
        <taxon>Dikarya</taxon>
        <taxon>Ascomycota</taxon>
        <taxon>Pezizomycotina</taxon>
        <taxon>Leotiomycetes</taxon>
        <taxon>Helotiales</taxon>
        <taxon>Mollisiaceae</taxon>
        <taxon>Phialocephala</taxon>
        <taxon>Phialocephala fortinii species complex</taxon>
    </lineage>
</organism>
<dbReference type="PANTHER" id="PTHR43105">
    <property type="entry name" value="RESPIRATORY NITRATE REDUCTASE"/>
    <property type="match status" value="1"/>
</dbReference>
<dbReference type="GO" id="GO:0051536">
    <property type="term" value="F:iron-sulfur cluster binding"/>
    <property type="evidence" value="ECO:0007669"/>
    <property type="project" value="UniProtKB-KW"/>
</dbReference>
<evidence type="ECO:0000256" key="1">
    <source>
        <dbReference type="ARBA" id="ARBA00022723"/>
    </source>
</evidence>
<feature type="domain" description="Molybdopterin oxidoreductase" evidence="4">
    <location>
        <begin position="31"/>
        <end position="135"/>
    </location>
</feature>
<dbReference type="InterPro" id="IPR050123">
    <property type="entry name" value="Prok_molybdopt-oxidoreductase"/>
</dbReference>
<keyword evidence="3" id="KW-0411">Iron-sulfur</keyword>